<name>A0A0E9PB12_ANGAN</name>
<evidence type="ECO:0000313" key="1">
    <source>
        <dbReference type="EMBL" id="JAH01719.1"/>
    </source>
</evidence>
<sequence>MFMFFYLSNSHFPSLRTIKSFQKTFKLLV</sequence>
<reference evidence="1" key="2">
    <citation type="journal article" date="2015" name="Fish Shellfish Immunol.">
        <title>Early steps in the European eel (Anguilla anguilla)-Vibrio vulnificus interaction in the gills: Role of the RtxA13 toxin.</title>
        <authorList>
            <person name="Callol A."/>
            <person name="Pajuelo D."/>
            <person name="Ebbesson L."/>
            <person name="Teles M."/>
            <person name="MacKenzie S."/>
            <person name="Amaro C."/>
        </authorList>
    </citation>
    <scope>NUCLEOTIDE SEQUENCE</scope>
</reference>
<dbReference type="AlphaFoldDB" id="A0A0E9PB12"/>
<proteinExistence type="predicted"/>
<reference evidence="1" key="1">
    <citation type="submission" date="2014-11" db="EMBL/GenBank/DDBJ databases">
        <authorList>
            <person name="Amaro Gonzalez C."/>
        </authorList>
    </citation>
    <scope>NUCLEOTIDE SEQUENCE</scope>
</reference>
<organism evidence="1">
    <name type="scientific">Anguilla anguilla</name>
    <name type="common">European freshwater eel</name>
    <name type="synonym">Muraena anguilla</name>
    <dbReference type="NCBI Taxonomy" id="7936"/>
    <lineage>
        <taxon>Eukaryota</taxon>
        <taxon>Metazoa</taxon>
        <taxon>Chordata</taxon>
        <taxon>Craniata</taxon>
        <taxon>Vertebrata</taxon>
        <taxon>Euteleostomi</taxon>
        <taxon>Actinopterygii</taxon>
        <taxon>Neopterygii</taxon>
        <taxon>Teleostei</taxon>
        <taxon>Anguilliformes</taxon>
        <taxon>Anguillidae</taxon>
        <taxon>Anguilla</taxon>
    </lineage>
</organism>
<dbReference type="EMBL" id="GBXM01106858">
    <property type="protein sequence ID" value="JAH01719.1"/>
    <property type="molecule type" value="Transcribed_RNA"/>
</dbReference>
<protein>
    <submittedName>
        <fullName evidence="1">Uncharacterized protein</fullName>
    </submittedName>
</protein>
<accession>A0A0E9PB12</accession>